<dbReference type="Pfam" id="PF03621">
    <property type="entry name" value="MbtH"/>
    <property type="match status" value="1"/>
</dbReference>
<dbReference type="Gene3D" id="3.90.820.10">
    <property type="entry name" value="Structural Genomics, Unknown Function 30-nov-00 1gh9 Mol_id"/>
    <property type="match status" value="1"/>
</dbReference>
<organism evidence="2 4">
    <name type="scientific">Xenorhabdus ehlersii</name>
    <dbReference type="NCBI Taxonomy" id="290111"/>
    <lineage>
        <taxon>Bacteria</taxon>
        <taxon>Pseudomonadati</taxon>
        <taxon>Pseudomonadota</taxon>
        <taxon>Gammaproteobacteria</taxon>
        <taxon>Enterobacterales</taxon>
        <taxon>Morganellaceae</taxon>
        <taxon>Xenorhabdus</taxon>
    </lineage>
</organism>
<dbReference type="EMBL" id="NIBT01000001">
    <property type="protein sequence ID" value="PHM27193.1"/>
    <property type="molecule type" value="Genomic_DNA"/>
</dbReference>
<dbReference type="PANTHER" id="PTHR38444">
    <property type="entry name" value="ENTEROBACTIN BIOSYNTHESIS PROTEIN YBDZ"/>
    <property type="match status" value="1"/>
</dbReference>
<accession>A0A2D0IZ41</accession>
<feature type="domain" description="MbtH-like" evidence="1">
    <location>
        <begin position="3"/>
        <end position="53"/>
    </location>
</feature>
<dbReference type="GO" id="GO:0005829">
    <property type="term" value="C:cytosol"/>
    <property type="evidence" value="ECO:0007669"/>
    <property type="project" value="TreeGrafter"/>
</dbReference>
<dbReference type="AlphaFoldDB" id="A0A2D0IZ41"/>
<evidence type="ECO:0000313" key="2">
    <source>
        <dbReference type="EMBL" id="PHM27193.1"/>
    </source>
</evidence>
<evidence type="ECO:0000313" key="4">
    <source>
        <dbReference type="Proteomes" id="UP000225605"/>
    </source>
</evidence>
<dbReference type="SMART" id="SM00923">
    <property type="entry name" value="MbtH"/>
    <property type="match status" value="1"/>
</dbReference>
<protein>
    <submittedName>
        <fullName evidence="3">MbtH protein</fullName>
    </submittedName>
    <submittedName>
        <fullName evidence="2">MbtH-like protein from the pyoverdine cluster</fullName>
    </submittedName>
</protein>
<dbReference type="OrthoDB" id="7584480at2"/>
<name>A0A2D0IZ41_9GAMM</name>
<evidence type="ECO:0000313" key="3">
    <source>
        <dbReference type="EMBL" id="RKE92394.1"/>
    </source>
</evidence>
<dbReference type="Proteomes" id="UP000283568">
    <property type="component" value="Unassembled WGS sequence"/>
</dbReference>
<evidence type="ECO:0000313" key="5">
    <source>
        <dbReference type="Proteomes" id="UP000283568"/>
    </source>
</evidence>
<sequence>MERLISNEAMNWMVVTNGQQHYSFWPVEYEIPMGWMVIGKTGTKEECLNYIAKIWQEPTR</sequence>
<dbReference type="InterPro" id="IPR037407">
    <property type="entry name" value="MLP_fam"/>
</dbReference>
<dbReference type="RefSeq" id="WP_099130873.1">
    <property type="nucleotide sequence ID" value="NZ_CAWNOJ010000001.1"/>
</dbReference>
<dbReference type="InterPro" id="IPR005153">
    <property type="entry name" value="MbtH-like_dom"/>
</dbReference>
<dbReference type="Proteomes" id="UP000225605">
    <property type="component" value="Unassembled WGS sequence"/>
</dbReference>
<dbReference type="SUPFAM" id="SSF160582">
    <property type="entry name" value="MbtH-like"/>
    <property type="match status" value="1"/>
</dbReference>
<dbReference type="GO" id="GO:0019290">
    <property type="term" value="P:siderophore biosynthetic process"/>
    <property type="evidence" value="ECO:0007669"/>
    <property type="project" value="TreeGrafter"/>
</dbReference>
<reference evidence="2 4" key="1">
    <citation type="journal article" date="2017" name="Nat. Microbiol.">
        <title>Natural product diversity associated with the nematode symbionts Photorhabdus and Xenorhabdus.</title>
        <authorList>
            <person name="Tobias N.J."/>
            <person name="Wolff H."/>
            <person name="Djahanschiri B."/>
            <person name="Grundmann F."/>
            <person name="Kronenwerth M."/>
            <person name="Shi Y.M."/>
            <person name="Simonyi S."/>
            <person name="Grun P."/>
            <person name="Shapiro-Ilan D."/>
            <person name="Pidot S.J."/>
            <person name="Stinear T.P."/>
            <person name="Ebersberger I."/>
            <person name="Bode H.B."/>
        </authorList>
    </citation>
    <scope>NUCLEOTIDE SEQUENCE [LARGE SCALE GENOMIC DNA]</scope>
    <source>
        <strain evidence="2 4">DSM 16337</strain>
    </source>
</reference>
<keyword evidence="5" id="KW-1185">Reference proteome</keyword>
<proteinExistence type="predicted"/>
<reference evidence="3 5" key="2">
    <citation type="submission" date="2018-09" db="EMBL/GenBank/DDBJ databases">
        <title>Genomic Encyclopedia of Archaeal and Bacterial Type Strains, Phase II (KMG-II): from individual species to whole genera.</title>
        <authorList>
            <person name="Goeker M."/>
        </authorList>
    </citation>
    <scope>NUCLEOTIDE SEQUENCE [LARGE SCALE GENOMIC DNA]</scope>
    <source>
        <strain evidence="3 5">DSM 16337</strain>
    </source>
</reference>
<evidence type="ECO:0000259" key="1">
    <source>
        <dbReference type="SMART" id="SM00923"/>
    </source>
</evidence>
<comment type="caution">
    <text evidence="2">The sequence shown here is derived from an EMBL/GenBank/DDBJ whole genome shotgun (WGS) entry which is preliminary data.</text>
</comment>
<dbReference type="PANTHER" id="PTHR38444:SF1">
    <property type="entry name" value="ENTEROBACTIN BIOSYNTHESIS PROTEIN YBDZ"/>
    <property type="match status" value="1"/>
</dbReference>
<dbReference type="InterPro" id="IPR038020">
    <property type="entry name" value="MbtH-like_sf"/>
</dbReference>
<dbReference type="EMBL" id="RAQI01000001">
    <property type="protein sequence ID" value="RKE92394.1"/>
    <property type="molecule type" value="Genomic_DNA"/>
</dbReference>
<gene>
    <name evidence="3" type="ORF">BDE27_0020</name>
    <name evidence="2" type="ORF">Xehl_00182</name>
</gene>